<dbReference type="Gene3D" id="3.30.450.40">
    <property type="match status" value="1"/>
</dbReference>
<dbReference type="SMART" id="SM00387">
    <property type="entry name" value="HATPase_c"/>
    <property type="match status" value="1"/>
</dbReference>
<evidence type="ECO:0000313" key="16">
    <source>
        <dbReference type="Proteomes" id="UP000886657"/>
    </source>
</evidence>
<evidence type="ECO:0000256" key="3">
    <source>
        <dbReference type="ARBA" id="ARBA00012438"/>
    </source>
</evidence>
<evidence type="ECO:0000256" key="2">
    <source>
        <dbReference type="ARBA" id="ARBA00004141"/>
    </source>
</evidence>
<dbReference type="Gene3D" id="1.20.120.620">
    <property type="entry name" value="Backbone structure of the membrane domain of e. Coli histidine kinase receptor kdpd"/>
    <property type="match status" value="1"/>
</dbReference>
<evidence type="ECO:0000256" key="7">
    <source>
        <dbReference type="ARBA" id="ARBA00022741"/>
    </source>
</evidence>
<dbReference type="InterPro" id="IPR036890">
    <property type="entry name" value="HATPase_C_sf"/>
</dbReference>
<dbReference type="GO" id="GO:0005886">
    <property type="term" value="C:plasma membrane"/>
    <property type="evidence" value="ECO:0007669"/>
    <property type="project" value="TreeGrafter"/>
</dbReference>
<feature type="transmembrane region" description="Helical" evidence="13">
    <location>
        <begin position="219"/>
        <end position="239"/>
    </location>
</feature>
<evidence type="ECO:0000313" key="15">
    <source>
        <dbReference type="EMBL" id="MBK9795236.1"/>
    </source>
</evidence>
<keyword evidence="6 13" id="KW-0812">Transmembrane</keyword>
<reference evidence="15" key="1">
    <citation type="submission" date="2020-10" db="EMBL/GenBank/DDBJ databases">
        <title>Connecting structure to function with the recovery of over 1000 high-quality activated sludge metagenome-assembled genomes encoding full-length rRNA genes using long-read sequencing.</title>
        <authorList>
            <person name="Singleton C.M."/>
            <person name="Petriglieri F."/>
            <person name="Kristensen J.M."/>
            <person name="Kirkegaard R.H."/>
            <person name="Michaelsen T.Y."/>
            <person name="Andersen M.H."/>
            <person name="Karst S.M."/>
            <person name="Dueholm M.S."/>
            <person name="Nielsen P.H."/>
            <person name="Albertsen M."/>
        </authorList>
    </citation>
    <scope>NUCLEOTIDE SEQUENCE</scope>
    <source>
        <strain evidence="15">Skiv_18-Q3-R9-52_MAXAC.067</strain>
    </source>
</reference>
<dbReference type="InterPro" id="IPR014729">
    <property type="entry name" value="Rossmann-like_a/b/a_fold"/>
</dbReference>
<keyword evidence="9" id="KW-0067">ATP-binding</keyword>
<dbReference type="PANTHER" id="PTHR45569:SF1">
    <property type="entry name" value="SENSOR PROTEIN KDPD"/>
    <property type="match status" value="1"/>
</dbReference>
<comment type="catalytic activity">
    <reaction evidence="1">
        <text>ATP + protein L-histidine = ADP + protein N-phospho-L-histidine.</text>
        <dbReference type="EC" id="2.7.13.3"/>
    </reaction>
</comment>
<evidence type="ECO:0000256" key="8">
    <source>
        <dbReference type="ARBA" id="ARBA00022777"/>
    </source>
</evidence>
<dbReference type="SUPFAM" id="SSF52402">
    <property type="entry name" value="Adenine nucleotide alpha hydrolases-like"/>
    <property type="match status" value="1"/>
</dbReference>
<comment type="subcellular location">
    <subcellularLocation>
        <location evidence="2">Membrane</location>
        <topology evidence="2">Multi-pass membrane protein</topology>
    </subcellularLocation>
</comment>
<dbReference type="GO" id="GO:0005524">
    <property type="term" value="F:ATP binding"/>
    <property type="evidence" value="ECO:0007669"/>
    <property type="project" value="UniProtKB-KW"/>
</dbReference>
<feature type="domain" description="Histidine kinase" evidence="14">
    <location>
        <begin position="413"/>
        <end position="625"/>
    </location>
</feature>
<dbReference type="InterPro" id="IPR005467">
    <property type="entry name" value="His_kinase_dom"/>
</dbReference>
<keyword evidence="8" id="KW-0418">Kinase</keyword>
<evidence type="ECO:0000256" key="12">
    <source>
        <dbReference type="ARBA" id="ARBA00023136"/>
    </source>
</evidence>
<dbReference type="Pfam" id="PF00512">
    <property type="entry name" value="HisKA"/>
    <property type="match status" value="1"/>
</dbReference>
<evidence type="ECO:0000256" key="4">
    <source>
        <dbReference type="ARBA" id="ARBA00022553"/>
    </source>
</evidence>
<dbReference type="SUPFAM" id="SSF55874">
    <property type="entry name" value="ATPase domain of HSP90 chaperone/DNA topoisomerase II/histidine kinase"/>
    <property type="match status" value="1"/>
</dbReference>
<dbReference type="Gene3D" id="3.30.565.10">
    <property type="entry name" value="Histidine kinase-like ATPase, C-terminal domain"/>
    <property type="match status" value="1"/>
</dbReference>
<keyword evidence="4" id="KW-0597">Phosphoprotein</keyword>
<feature type="transmembrane region" description="Helical" evidence="13">
    <location>
        <begin position="168"/>
        <end position="184"/>
    </location>
</feature>
<gene>
    <name evidence="15" type="ORF">IPP58_01825</name>
</gene>
<feature type="transmembrane region" description="Helical" evidence="13">
    <location>
        <begin position="191"/>
        <end position="207"/>
    </location>
</feature>
<organism evidence="15 16">
    <name type="scientific">Candidatus Geothrix skivensis</name>
    <dbReference type="NCBI Taxonomy" id="2954439"/>
    <lineage>
        <taxon>Bacteria</taxon>
        <taxon>Pseudomonadati</taxon>
        <taxon>Acidobacteriota</taxon>
        <taxon>Holophagae</taxon>
        <taxon>Holophagales</taxon>
        <taxon>Holophagaceae</taxon>
        <taxon>Geothrix</taxon>
    </lineage>
</organism>
<evidence type="ECO:0000256" key="1">
    <source>
        <dbReference type="ARBA" id="ARBA00000085"/>
    </source>
</evidence>
<dbReference type="InterPro" id="IPR003018">
    <property type="entry name" value="GAF"/>
</dbReference>
<dbReference type="InterPro" id="IPR003594">
    <property type="entry name" value="HATPase_dom"/>
</dbReference>
<evidence type="ECO:0000256" key="10">
    <source>
        <dbReference type="ARBA" id="ARBA00022989"/>
    </source>
</evidence>
<dbReference type="PROSITE" id="PS50109">
    <property type="entry name" value="HIS_KIN"/>
    <property type="match status" value="1"/>
</dbReference>
<dbReference type="InterPro" id="IPR004358">
    <property type="entry name" value="Sig_transdc_His_kin-like_C"/>
</dbReference>
<dbReference type="EC" id="2.7.13.3" evidence="3"/>
<dbReference type="SMART" id="SM00388">
    <property type="entry name" value="HisKA"/>
    <property type="match status" value="1"/>
</dbReference>
<feature type="transmembrane region" description="Helical" evidence="13">
    <location>
        <begin position="143"/>
        <end position="162"/>
    </location>
</feature>
<protein>
    <recommendedName>
        <fullName evidence="3">histidine kinase</fullName>
        <ecNumber evidence="3">2.7.13.3</ecNumber>
    </recommendedName>
</protein>
<evidence type="ECO:0000259" key="14">
    <source>
        <dbReference type="PROSITE" id="PS50109"/>
    </source>
</evidence>
<dbReference type="InterPro" id="IPR036097">
    <property type="entry name" value="HisK_dim/P_sf"/>
</dbReference>
<dbReference type="AlphaFoldDB" id="A0A9D7SFV0"/>
<dbReference type="Pfam" id="PF13492">
    <property type="entry name" value="GAF_3"/>
    <property type="match status" value="1"/>
</dbReference>
<dbReference type="InterPro" id="IPR025201">
    <property type="entry name" value="KdpD_TM"/>
</dbReference>
<dbReference type="Proteomes" id="UP000886657">
    <property type="component" value="Unassembled WGS sequence"/>
</dbReference>
<dbReference type="Gene3D" id="1.10.287.130">
    <property type="match status" value="1"/>
</dbReference>
<dbReference type="InterPro" id="IPR003661">
    <property type="entry name" value="HisK_dim/P_dom"/>
</dbReference>
<evidence type="ECO:0000256" key="5">
    <source>
        <dbReference type="ARBA" id="ARBA00022679"/>
    </source>
</evidence>
<comment type="caution">
    <text evidence="15">The sequence shown here is derived from an EMBL/GenBank/DDBJ whole genome shotgun (WGS) entry which is preliminary data.</text>
</comment>
<dbReference type="PRINTS" id="PR00344">
    <property type="entry name" value="BCTRLSENSOR"/>
</dbReference>
<dbReference type="PANTHER" id="PTHR45569">
    <property type="entry name" value="SENSOR PROTEIN KDPD"/>
    <property type="match status" value="1"/>
</dbReference>
<keyword evidence="5" id="KW-0808">Transferase</keyword>
<dbReference type="GO" id="GO:0000155">
    <property type="term" value="F:phosphorelay sensor kinase activity"/>
    <property type="evidence" value="ECO:0007669"/>
    <property type="project" value="InterPro"/>
</dbReference>
<dbReference type="Pfam" id="PF13493">
    <property type="entry name" value="DUF4118"/>
    <property type="match status" value="1"/>
</dbReference>
<dbReference type="Gene3D" id="3.40.50.620">
    <property type="entry name" value="HUPs"/>
    <property type="match status" value="1"/>
</dbReference>
<evidence type="ECO:0000256" key="11">
    <source>
        <dbReference type="ARBA" id="ARBA00023012"/>
    </source>
</evidence>
<accession>A0A9D7SFV0</accession>
<sequence>MEAPARPILVALGSEARSLRLLQAALRLARERSAPWIAVHVETSGTGLPEDREQVEVWLQEAQRLGAELRIVQAPTLAQGLSELTRSTRAQVLLLGRSRDRWPWARVGHSTADELQRRGLDAHLEVMDDRAGVTSSEEPPIRLGAMVGALSVLTAASGLAWLVPREGSLALVLPVFLAAVTFIAHRWGQRLAVLASVLSSLIYNFLLETPRFTRTAAHWPNLLFFLATLLATQAVVGLLQRLRNQAREVHRREVHTASLYLLGRALARGRTLEEVATTAAEHIQRVFKVRACLLFPQGEAWRAVPPPSLDPGLPTPGELLPLLDVGERQGDPLEPLTLGSTYCLSLMGTDRSEGVLQILPGATPGLPPETWELLKAFAVQIALALERLRWLEEARRAQVESETERMRSTLLGAIGHDLRTPLAAIHGAAGSLLLPGHVPETARRDLLTMIQDESERLAHLLGNLLDLTRLESGAIAVQKEWQPLEEVIGAALGRLERRQGSLPIRVDLPESFPLVPLDAALIEQVLVNLIANAQQHAPGQEMELRAWSEPGWIHLEVADQGPGIPAEFQERVFGKFFRLPGSGEGGVGLGLAICRAIVAAHGGRIQVRNRPGGGSSFSFALPLDGTPPPLPEVP</sequence>
<keyword evidence="11" id="KW-0902">Two-component regulatory system</keyword>
<dbReference type="InterPro" id="IPR029016">
    <property type="entry name" value="GAF-like_dom_sf"/>
</dbReference>
<keyword evidence="12 13" id="KW-0472">Membrane</keyword>
<dbReference type="EMBL" id="JADKIO010000004">
    <property type="protein sequence ID" value="MBK9795236.1"/>
    <property type="molecule type" value="Genomic_DNA"/>
</dbReference>
<dbReference type="CDD" id="cd00075">
    <property type="entry name" value="HATPase"/>
    <property type="match status" value="1"/>
</dbReference>
<dbReference type="Pfam" id="PF02518">
    <property type="entry name" value="HATPase_c"/>
    <property type="match status" value="1"/>
</dbReference>
<evidence type="ECO:0000256" key="9">
    <source>
        <dbReference type="ARBA" id="ARBA00022840"/>
    </source>
</evidence>
<name>A0A9D7SFV0_9BACT</name>
<dbReference type="InterPro" id="IPR052023">
    <property type="entry name" value="Histidine_kinase_KdpD"/>
</dbReference>
<keyword evidence="10 13" id="KW-1133">Transmembrane helix</keyword>
<proteinExistence type="predicted"/>
<dbReference type="CDD" id="cd00082">
    <property type="entry name" value="HisKA"/>
    <property type="match status" value="1"/>
</dbReference>
<evidence type="ECO:0000256" key="6">
    <source>
        <dbReference type="ARBA" id="ARBA00022692"/>
    </source>
</evidence>
<keyword evidence="7" id="KW-0547">Nucleotide-binding</keyword>
<evidence type="ECO:0000256" key="13">
    <source>
        <dbReference type="SAM" id="Phobius"/>
    </source>
</evidence>
<dbReference type="SUPFAM" id="SSF47384">
    <property type="entry name" value="Homodimeric domain of signal transducing histidine kinase"/>
    <property type="match status" value="1"/>
</dbReference>
<dbReference type="SUPFAM" id="SSF55781">
    <property type="entry name" value="GAF domain-like"/>
    <property type="match status" value="1"/>
</dbReference>
<dbReference type="InterPro" id="IPR038318">
    <property type="entry name" value="KdpD_sf"/>
</dbReference>